<dbReference type="EMBL" id="SJPN01000004">
    <property type="protein sequence ID" value="TWU02525.1"/>
    <property type="molecule type" value="Genomic_DNA"/>
</dbReference>
<keyword evidence="3" id="KW-1185">Reference proteome</keyword>
<dbReference type="RefSeq" id="WP_146520837.1">
    <property type="nucleotide sequence ID" value="NZ_CP151726.1"/>
</dbReference>
<accession>A0A5C6ARE2</accession>
<evidence type="ECO:0000313" key="2">
    <source>
        <dbReference type="EMBL" id="TWU02525.1"/>
    </source>
</evidence>
<evidence type="ECO:0000256" key="1">
    <source>
        <dbReference type="SAM" id="MobiDB-lite"/>
    </source>
</evidence>
<dbReference type="Proteomes" id="UP000320176">
    <property type="component" value="Unassembled WGS sequence"/>
</dbReference>
<reference evidence="2 3" key="1">
    <citation type="submission" date="2019-02" db="EMBL/GenBank/DDBJ databases">
        <title>Deep-cultivation of Planctomycetes and their phenomic and genomic characterization uncovers novel biology.</title>
        <authorList>
            <person name="Wiegand S."/>
            <person name="Jogler M."/>
            <person name="Boedeker C."/>
            <person name="Pinto D."/>
            <person name="Vollmers J."/>
            <person name="Rivas-Marin E."/>
            <person name="Kohn T."/>
            <person name="Peeters S.H."/>
            <person name="Heuer A."/>
            <person name="Rast P."/>
            <person name="Oberbeckmann S."/>
            <person name="Bunk B."/>
            <person name="Jeske O."/>
            <person name="Meyerdierks A."/>
            <person name="Storesund J.E."/>
            <person name="Kallscheuer N."/>
            <person name="Luecker S."/>
            <person name="Lage O.M."/>
            <person name="Pohl T."/>
            <person name="Merkel B.J."/>
            <person name="Hornburger P."/>
            <person name="Mueller R.-W."/>
            <person name="Bruemmer F."/>
            <person name="Labrenz M."/>
            <person name="Spormann A.M."/>
            <person name="Op Den Camp H."/>
            <person name="Overmann J."/>
            <person name="Amann R."/>
            <person name="Jetten M.S.M."/>
            <person name="Mascher T."/>
            <person name="Medema M.H."/>
            <person name="Devos D.P."/>
            <person name="Kaster A.-K."/>
            <person name="Ovreas L."/>
            <person name="Rohde M."/>
            <person name="Galperin M.Y."/>
            <person name="Jogler C."/>
        </authorList>
    </citation>
    <scope>NUCLEOTIDE SEQUENCE [LARGE SCALE GENOMIC DNA]</scope>
    <source>
        <strain evidence="2 3">Pla52n</strain>
    </source>
</reference>
<proteinExistence type="predicted"/>
<comment type="caution">
    <text evidence="2">The sequence shown here is derived from an EMBL/GenBank/DDBJ whole genome shotgun (WGS) entry which is preliminary data.</text>
</comment>
<gene>
    <name evidence="2" type="ORF">Pla52n_35750</name>
</gene>
<dbReference type="AlphaFoldDB" id="A0A5C6ARE2"/>
<evidence type="ECO:0000313" key="3">
    <source>
        <dbReference type="Proteomes" id="UP000320176"/>
    </source>
</evidence>
<name>A0A5C6ARE2_9BACT</name>
<protein>
    <submittedName>
        <fullName evidence="2">Uncharacterized protein</fullName>
    </submittedName>
</protein>
<sequence>MRIASVGFGLGRLHSRPASTADEETHREVIKEIPSEQQADDHLLGDLMRLQAISRLDGEDDATAFFFGSTDTSA</sequence>
<feature type="region of interest" description="Disordered" evidence="1">
    <location>
        <begin position="1"/>
        <end position="24"/>
    </location>
</feature>
<organism evidence="2 3">
    <name type="scientific">Stieleria varia</name>
    <dbReference type="NCBI Taxonomy" id="2528005"/>
    <lineage>
        <taxon>Bacteria</taxon>
        <taxon>Pseudomonadati</taxon>
        <taxon>Planctomycetota</taxon>
        <taxon>Planctomycetia</taxon>
        <taxon>Pirellulales</taxon>
        <taxon>Pirellulaceae</taxon>
        <taxon>Stieleria</taxon>
    </lineage>
</organism>